<feature type="region of interest" description="Disordered" evidence="1">
    <location>
        <begin position="165"/>
        <end position="185"/>
    </location>
</feature>
<dbReference type="EMBL" id="JANTQA010000033">
    <property type="protein sequence ID" value="KAJ3438448.1"/>
    <property type="molecule type" value="Genomic_DNA"/>
</dbReference>
<comment type="caution">
    <text evidence="2">The sequence shown here is derived from an EMBL/GenBank/DDBJ whole genome shotgun (WGS) entry which is preliminary data.</text>
</comment>
<name>A0AAV7Z9R9_9EUKA</name>
<accession>A0AAV7Z9R9</accession>
<feature type="region of interest" description="Disordered" evidence="1">
    <location>
        <begin position="219"/>
        <end position="254"/>
    </location>
</feature>
<evidence type="ECO:0000313" key="2">
    <source>
        <dbReference type="EMBL" id="KAJ3438448.1"/>
    </source>
</evidence>
<evidence type="ECO:0000256" key="1">
    <source>
        <dbReference type="SAM" id="MobiDB-lite"/>
    </source>
</evidence>
<organism evidence="2 3">
    <name type="scientific">Anaeramoeba flamelloides</name>
    <dbReference type="NCBI Taxonomy" id="1746091"/>
    <lineage>
        <taxon>Eukaryota</taxon>
        <taxon>Metamonada</taxon>
        <taxon>Anaeramoebidae</taxon>
        <taxon>Anaeramoeba</taxon>
    </lineage>
</organism>
<feature type="compositionally biased region" description="Polar residues" evidence="1">
    <location>
        <begin position="223"/>
        <end position="238"/>
    </location>
</feature>
<proteinExistence type="predicted"/>
<dbReference type="AlphaFoldDB" id="A0AAV7Z9R9"/>
<dbReference type="Proteomes" id="UP001146793">
    <property type="component" value="Unassembled WGS sequence"/>
</dbReference>
<sequence>MSQLTEFLVFYGSFTCDQIVKSFQNEDIDLIGSTINFYIPEKDLSLRNQQLTTRQIWGNSPYHPKSDVVAMLTHSGNFVPTKSKCSKLGVIATVRFCDLPKSTTLALHNQNGVRPRFTLDKSIPQIEVTNCESVTSREQLKFMTKSLKQAHDLLFESIKMKKINNNTNTNTNRSIGINNNNQQTNNTSMDMKIETNEQDQKESVQENNLNTGNEIIIEKERQQQPTNLNGNTQNSNQPIKRKTPRKMQYPKKSSKNSNIYLQSLQNIYFSLSNDPCVAYSIETFCDFGLNNHERIKNRLQSEVIYFETLAERYELYLKSENNFRLSKVISPQLYDKSRMQSEQIIPMKEGTIQIILDGFTWSELIFSFENIVCKDKTFYPKKIFFLQKSNF</sequence>
<protein>
    <submittedName>
        <fullName evidence="2">Uncharacterized protein</fullName>
    </submittedName>
</protein>
<evidence type="ECO:0000313" key="3">
    <source>
        <dbReference type="Proteomes" id="UP001146793"/>
    </source>
</evidence>
<reference evidence="2" key="1">
    <citation type="submission" date="2022-08" db="EMBL/GenBank/DDBJ databases">
        <title>Novel sulphate-reducing endosymbionts in the free-living metamonad Anaeramoeba.</title>
        <authorList>
            <person name="Jerlstrom-Hultqvist J."/>
            <person name="Cepicka I."/>
            <person name="Gallot-Lavallee L."/>
            <person name="Salas-Leiva D."/>
            <person name="Curtis B.A."/>
            <person name="Zahonova K."/>
            <person name="Pipaliya S."/>
            <person name="Dacks J."/>
            <person name="Roger A.J."/>
        </authorList>
    </citation>
    <scope>NUCLEOTIDE SEQUENCE</scope>
    <source>
        <strain evidence="2">Busselton2</strain>
    </source>
</reference>
<feature type="compositionally biased region" description="Basic residues" evidence="1">
    <location>
        <begin position="239"/>
        <end position="254"/>
    </location>
</feature>
<gene>
    <name evidence="2" type="ORF">M0812_17635</name>
</gene>